<dbReference type="OrthoDB" id="9790710at2"/>
<name>A0A2P7QJZ3_9SPHN</name>
<dbReference type="PANTHER" id="PTHR12526">
    <property type="entry name" value="GLYCOSYLTRANSFERASE"/>
    <property type="match status" value="1"/>
</dbReference>
<dbReference type="RefSeq" id="WP_106514345.1">
    <property type="nucleotide sequence ID" value="NZ_PXYI01000006.1"/>
</dbReference>
<dbReference type="Pfam" id="PF13439">
    <property type="entry name" value="Glyco_transf_4"/>
    <property type="match status" value="1"/>
</dbReference>
<dbReference type="AlphaFoldDB" id="A0A2P7QJZ3"/>
<gene>
    <name evidence="3" type="ORF">C7I55_17630</name>
</gene>
<keyword evidence="4" id="KW-1185">Reference proteome</keyword>
<sequence length="363" mass="38739">MFLVSHSSAGGAQEIWANLAEGFSERGYDVVLAALYPFRATVRESAAHLPWNYIVPKRPSGPLAALGLLRALVARLRRDRPEIVFTAMPAANVLASIAARLAGCGTRVVTSHHSPAETHNPALNLVDGVAGSLKSVKAVVSVSNTVAASLDGKPAPYRQRRCTIYNALPPRIETLIESLAESHRPRRVRNRLIVATGRLAPQKNYPLLLRAAAHMPDATFKIVGNGPEEESLKSLAAELGIEDRVAFLGHRPREEAMAILADGDVFAQVSLFEGHSLALVEAAKLGLPLVVSDVPVQIEGITARDGTRCGLAVGTQDAEGLAATLRRLLDDPTEYARMAELSAKLGNEASYAAMVDAYEALVA</sequence>
<dbReference type="Proteomes" id="UP000241167">
    <property type="component" value="Unassembled WGS sequence"/>
</dbReference>
<evidence type="ECO:0000259" key="2">
    <source>
        <dbReference type="Pfam" id="PF13439"/>
    </source>
</evidence>
<dbReference type="GO" id="GO:0016757">
    <property type="term" value="F:glycosyltransferase activity"/>
    <property type="evidence" value="ECO:0007669"/>
    <property type="project" value="InterPro"/>
</dbReference>
<evidence type="ECO:0008006" key="5">
    <source>
        <dbReference type="Google" id="ProtNLM"/>
    </source>
</evidence>
<dbReference type="SUPFAM" id="SSF53756">
    <property type="entry name" value="UDP-Glycosyltransferase/glycogen phosphorylase"/>
    <property type="match status" value="1"/>
</dbReference>
<protein>
    <recommendedName>
        <fullName evidence="5">Glycosyltransferase</fullName>
    </recommendedName>
</protein>
<dbReference type="EMBL" id="PXYI01000006">
    <property type="protein sequence ID" value="PSJ38280.1"/>
    <property type="molecule type" value="Genomic_DNA"/>
</dbReference>
<organism evidence="3 4">
    <name type="scientific">Allosphingosinicella deserti</name>
    <dbReference type="NCBI Taxonomy" id="2116704"/>
    <lineage>
        <taxon>Bacteria</taxon>
        <taxon>Pseudomonadati</taxon>
        <taxon>Pseudomonadota</taxon>
        <taxon>Alphaproteobacteria</taxon>
        <taxon>Sphingomonadales</taxon>
        <taxon>Sphingomonadaceae</taxon>
        <taxon>Allosphingosinicella</taxon>
    </lineage>
</organism>
<reference evidence="3 4" key="1">
    <citation type="submission" date="2018-03" db="EMBL/GenBank/DDBJ databases">
        <title>The draft genome of Sphingosinicella sp. GL-C-18.</title>
        <authorList>
            <person name="Liu L."/>
            <person name="Li L."/>
            <person name="Liang L."/>
            <person name="Zhang X."/>
            <person name="Wang T."/>
        </authorList>
    </citation>
    <scope>NUCLEOTIDE SEQUENCE [LARGE SCALE GENOMIC DNA]</scope>
    <source>
        <strain evidence="3 4">GL-C-18</strain>
    </source>
</reference>
<evidence type="ECO:0000313" key="4">
    <source>
        <dbReference type="Proteomes" id="UP000241167"/>
    </source>
</evidence>
<feature type="domain" description="Glycosyl transferase family 1" evidence="1">
    <location>
        <begin position="189"/>
        <end position="340"/>
    </location>
</feature>
<comment type="caution">
    <text evidence="3">The sequence shown here is derived from an EMBL/GenBank/DDBJ whole genome shotgun (WGS) entry which is preliminary data.</text>
</comment>
<dbReference type="Gene3D" id="3.40.50.2000">
    <property type="entry name" value="Glycogen Phosphorylase B"/>
    <property type="match status" value="2"/>
</dbReference>
<evidence type="ECO:0000313" key="3">
    <source>
        <dbReference type="EMBL" id="PSJ38280.1"/>
    </source>
</evidence>
<dbReference type="CDD" id="cd03811">
    <property type="entry name" value="GT4_GT28_WabH-like"/>
    <property type="match status" value="1"/>
</dbReference>
<evidence type="ECO:0000259" key="1">
    <source>
        <dbReference type="Pfam" id="PF00534"/>
    </source>
</evidence>
<dbReference type="InterPro" id="IPR001296">
    <property type="entry name" value="Glyco_trans_1"/>
</dbReference>
<proteinExistence type="predicted"/>
<dbReference type="InterPro" id="IPR028098">
    <property type="entry name" value="Glyco_trans_4-like_N"/>
</dbReference>
<feature type="domain" description="Glycosyltransferase subfamily 4-like N-terminal" evidence="2">
    <location>
        <begin position="10"/>
        <end position="154"/>
    </location>
</feature>
<dbReference type="Pfam" id="PF00534">
    <property type="entry name" value="Glycos_transf_1"/>
    <property type="match status" value="1"/>
</dbReference>
<accession>A0A2P7QJZ3</accession>